<reference evidence="1" key="1">
    <citation type="journal article" date="2021" name="Mol. Ecol. Resour.">
        <title>Apolygus lucorum genome provides insights into omnivorousness and mesophyll feeding.</title>
        <authorList>
            <person name="Liu Y."/>
            <person name="Liu H."/>
            <person name="Wang H."/>
            <person name="Huang T."/>
            <person name="Liu B."/>
            <person name="Yang B."/>
            <person name="Yin L."/>
            <person name="Li B."/>
            <person name="Zhang Y."/>
            <person name="Zhang S."/>
            <person name="Jiang F."/>
            <person name="Zhang X."/>
            <person name="Ren Y."/>
            <person name="Wang B."/>
            <person name="Wang S."/>
            <person name="Lu Y."/>
            <person name="Wu K."/>
            <person name="Fan W."/>
            <person name="Wang G."/>
        </authorList>
    </citation>
    <scope>NUCLEOTIDE SEQUENCE</scope>
    <source>
        <strain evidence="1">12Hb</strain>
    </source>
</reference>
<organism evidence="1 2">
    <name type="scientific">Apolygus lucorum</name>
    <name type="common">Small green plant bug</name>
    <name type="synonym">Lygocoris lucorum</name>
    <dbReference type="NCBI Taxonomy" id="248454"/>
    <lineage>
        <taxon>Eukaryota</taxon>
        <taxon>Metazoa</taxon>
        <taxon>Ecdysozoa</taxon>
        <taxon>Arthropoda</taxon>
        <taxon>Hexapoda</taxon>
        <taxon>Insecta</taxon>
        <taxon>Pterygota</taxon>
        <taxon>Neoptera</taxon>
        <taxon>Paraneoptera</taxon>
        <taxon>Hemiptera</taxon>
        <taxon>Heteroptera</taxon>
        <taxon>Panheteroptera</taxon>
        <taxon>Cimicomorpha</taxon>
        <taxon>Miridae</taxon>
        <taxon>Mirini</taxon>
        <taxon>Apolygus</taxon>
    </lineage>
</organism>
<protein>
    <submittedName>
        <fullName evidence="1">Uncharacterized protein</fullName>
    </submittedName>
</protein>
<dbReference type="AlphaFoldDB" id="A0A8S9X0R1"/>
<gene>
    <name evidence="1" type="ORF">GE061_004039</name>
</gene>
<evidence type="ECO:0000313" key="1">
    <source>
        <dbReference type="EMBL" id="KAF6201646.1"/>
    </source>
</evidence>
<sequence>MFARVAALIDDLFRGHVHVLLDRAHARVLWVRHHLKTRKDTQKKTQ</sequence>
<dbReference type="Proteomes" id="UP000466442">
    <property type="component" value="Linkage Group LG12"/>
</dbReference>
<dbReference type="EMBL" id="WIXP02000012">
    <property type="protein sequence ID" value="KAF6201646.1"/>
    <property type="molecule type" value="Genomic_DNA"/>
</dbReference>
<evidence type="ECO:0000313" key="2">
    <source>
        <dbReference type="Proteomes" id="UP000466442"/>
    </source>
</evidence>
<accession>A0A8S9X0R1</accession>
<feature type="non-terminal residue" evidence="1">
    <location>
        <position position="46"/>
    </location>
</feature>
<keyword evidence="2" id="KW-1185">Reference proteome</keyword>
<proteinExistence type="predicted"/>
<comment type="caution">
    <text evidence="1">The sequence shown here is derived from an EMBL/GenBank/DDBJ whole genome shotgun (WGS) entry which is preliminary data.</text>
</comment>
<name>A0A8S9X0R1_APOLU</name>